<dbReference type="Pfam" id="PF01464">
    <property type="entry name" value="SLT"/>
    <property type="match status" value="1"/>
</dbReference>
<protein>
    <submittedName>
        <fullName evidence="5">Soluble lytic murein transglycosylase</fullName>
    </submittedName>
</protein>
<keyword evidence="6" id="KW-1185">Reference proteome</keyword>
<dbReference type="AlphaFoldDB" id="A0A1I1DXT6"/>
<dbReference type="EMBL" id="FOLH01000001">
    <property type="protein sequence ID" value="SFB79711.1"/>
    <property type="molecule type" value="Genomic_DNA"/>
</dbReference>
<organism evidence="5 6">
    <name type="scientific">Marinospirillum celere</name>
    <dbReference type="NCBI Taxonomy" id="1122252"/>
    <lineage>
        <taxon>Bacteria</taxon>
        <taxon>Pseudomonadati</taxon>
        <taxon>Pseudomonadota</taxon>
        <taxon>Gammaproteobacteria</taxon>
        <taxon>Oceanospirillales</taxon>
        <taxon>Oceanospirillaceae</taxon>
        <taxon>Marinospirillum</taxon>
    </lineage>
</organism>
<dbReference type="CDD" id="cd13401">
    <property type="entry name" value="Slt70-like"/>
    <property type="match status" value="1"/>
</dbReference>
<dbReference type="GO" id="GO:0042597">
    <property type="term" value="C:periplasmic space"/>
    <property type="evidence" value="ECO:0007669"/>
    <property type="project" value="InterPro"/>
</dbReference>
<reference evidence="5 6" key="1">
    <citation type="submission" date="2016-10" db="EMBL/GenBank/DDBJ databases">
        <authorList>
            <person name="de Groot N.N."/>
        </authorList>
    </citation>
    <scope>NUCLEOTIDE SEQUENCE [LARGE SCALE GENOMIC DNA]</scope>
    <source>
        <strain evidence="5 6">DSM 18438</strain>
    </source>
</reference>
<evidence type="ECO:0000313" key="6">
    <source>
        <dbReference type="Proteomes" id="UP000199058"/>
    </source>
</evidence>
<gene>
    <name evidence="5" type="ORF">SAMN05660443_0189</name>
</gene>
<dbReference type="PANTHER" id="PTHR37423:SF5">
    <property type="entry name" value="SOLUBLE LYTIC MUREIN TRANSGLYCOSYLASE"/>
    <property type="match status" value="1"/>
</dbReference>
<dbReference type="OrthoDB" id="92254at2"/>
<dbReference type="PANTHER" id="PTHR37423">
    <property type="entry name" value="SOLUBLE LYTIC MUREIN TRANSGLYCOSYLASE-RELATED"/>
    <property type="match status" value="1"/>
</dbReference>
<dbReference type="RefSeq" id="WP_091957833.1">
    <property type="nucleotide sequence ID" value="NZ_FOLH01000001.1"/>
</dbReference>
<name>A0A1I1DXT6_9GAMM</name>
<dbReference type="Gene3D" id="1.10.530.10">
    <property type="match status" value="1"/>
</dbReference>
<evidence type="ECO:0000259" key="4">
    <source>
        <dbReference type="Pfam" id="PF14718"/>
    </source>
</evidence>
<sequence>MAALLFQIQSVISKRFRPLLLATGASLLLFFSIASSTSAFFPPKDPGFQPDPEARQVFTETYQQLKQGQLLDLSEVLNQLQHYPLAPYLEYQLFRNQIAYRLVDKDQLTAFLKRHPDTAFESRLKQEWLDYLASQESWESFYALTGSEPLQTSRLECHRLQAEAELHGRSLSWLEAAADFWRQHQPLPSACDPFSQSLKDLGFLNSEDYWQVALQLMRDEETSSAWELRQHLEDEQRQFLDYWRRGRLNPANRLQSVLNGHTASLKLFPELQQEVLNDLLVQHARTHPSQTRQFSQQLADQELITSSTYYNVLETLALRAAWRSAENTLSYFAEVPSEQRSAEGKEWYARTHLRLGNWSRLDSAIHALPEEIQQANEWRYWLAQALIKTDQQSAARELLQSLAKKRNYYGFLAAQELGKPPRMNASPAPLMAKDMAALTDQPGILRAGELFFTGFHEDARREWHYNLSGASSATWQQAAWLAQQWGWYDRSINAIHNAGHQDALELRFPLAHIDALQPLAEEAGLDLALVLALIRKESLFNPEARSSVGALGLMQVMPATGNQVSRQLQLTMHPERDLLNPQYNLPVGVHYLSQLMQRYQNDIILAAAAYNAGPSRANAWQTRLGKNTDPQWVEQITFAETRDYVKSVLAFREVYAWRLEQESRLQLASDTPNQPEG</sequence>
<dbReference type="InterPro" id="IPR012289">
    <property type="entry name" value="Lytic_TGlycosylase_superhlx_L"/>
</dbReference>
<dbReference type="InterPro" id="IPR000189">
    <property type="entry name" value="Transglyc_AS"/>
</dbReference>
<dbReference type="InterPro" id="IPR037061">
    <property type="entry name" value="Lytic_TGlycoase_superhlx_L_sf"/>
</dbReference>
<dbReference type="Pfam" id="PF14718">
    <property type="entry name" value="SLT_L"/>
    <property type="match status" value="1"/>
</dbReference>
<dbReference type="SUPFAM" id="SSF53955">
    <property type="entry name" value="Lysozyme-like"/>
    <property type="match status" value="1"/>
</dbReference>
<dbReference type="STRING" id="1122252.SAMN05660443_0189"/>
<proteinExistence type="inferred from homology"/>
<dbReference type="GO" id="GO:0016020">
    <property type="term" value="C:membrane"/>
    <property type="evidence" value="ECO:0007669"/>
    <property type="project" value="InterPro"/>
</dbReference>
<dbReference type="GO" id="GO:0008933">
    <property type="term" value="F:peptidoglycan lytic transglycosylase activity"/>
    <property type="evidence" value="ECO:0007669"/>
    <property type="project" value="InterPro"/>
</dbReference>
<evidence type="ECO:0000313" key="5">
    <source>
        <dbReference type="EMBL" id="SFB79711.1"/>
    </source>
</evidence>
<dbReference type="GO" id="GO:0000270">
    <property type="term" value="P:peptidoglycan metabolic process"/>
    <property type="evidence" value="ECO:0007669"/>
    <property type="project" value="InterPro"/>
</dbReference>
<dbReference type="PROSITE" id="PS00922">
    <property type="entry name" value="TRANSGLYCOSYLASE"/>
    <property type="match status" value="1"/>
</dbReference>
<keyword evidence="2" id="KW-0732">Signal</keyword>
<dbReference type="InterPro" id="IPR023346">
    <property type="entry name" value="Lysozyme-like_dom_sf"/>
</dbReference>
<dbReference type="InterPro" id="IPR008258">
    <property type="entry name" value="Transglycosylase_SLT_dom_1"/>
</dbReference>
<evidence type="ECO:0000256" key="1">
    <source>
        <dbReference type="ARBA" id="ARBA00007734"/>
    </source>
</evidence>
<dbReference type="Gene3D" id="1.25.20.10">
    <property type="entry name" value="Bacterial muramidases"/>
    <property type="match status" value="1"/>
</dbReference>
<feature type="domain" description="Transglycosylase SLT" evidence="3">
    <location>
        <begin position="521"/>
        <end position="626"/>
    </location>
</feature>
<accession>A0A1I1DXT6</accession>
<evidence type="ECO:0000256" key="2">
    <source>
        <dbReference type="ARBA" id="ARBA00022729"/>
    </source>
</evidence>
<dbReference type="SUPFAM" id="SSF48435">
    <property type="entry name" value="Bacterial muramidases"/>
    <property type="match status" value="1"/>
</dbReference>
<feature type="domain" description="Lytic transglycosylase superhelical linker" evidence="4">
    <location>
        <begin position="439"/>
        <end position="504"/>
    </location>
</feature>
<dbReference type="Proteomes" id="UP000199058">
    <property type="component" value="Unassembled WGS sequence"/>
</dbReference>
<evidence type="ECO:0000259" key="3">
    <source>
        <dbReference type="Pfam" id="PF01464"/>
    </source>
</evidence>
<dbReference type="InterPro" id="IPR008939">
    <property type="entry name" value="Lytic_TGlycosylase_superhlx_U"/>
</dbReference>
<dbReference type="Gene3D" id="1.10.1240.20">
    <property type="entry name" value="Lytic transglycosylase, superhelical linker domain"/>
    <property type="match status" value="1"/>
</dbReference>
<comment type="similarity">
    <text evidence="1">Belongs to the transglycosylase Slt family.</text>
</comment>
<dbReference type="GO" id="GO:0004553">
    <property type="term" value="F:hydrolase activity, hydrolyzing O-glycosyl compounds"/>
    <property type="evidence" value="ECO:0007669"/>
    <property type="project" value="InterPro"/>
</dbReference>